<reference evidence="9 10" key="1">
    <citation type="submission" date="2024-09" db="EMBL/GenBank/DDBJ databases">
        <authorList>
            <person name="Sun Q."/>
            <person name="Mori K."/>
        </authorList>
    </citation>
    <scope>NUCLEOTIDE SEQUENCE [LARGE SCALE GENOMIC DNA]</scope>
    <source>
        <strain evidence="9 10">JCM 12520</strain>
    </source>
</reference>
<dbReference type="InterPro" id="IPR036388">
    <property type="entry name" value="WH-like_DNA-bd_sf"/>
</dbReference>
<dbReference type="PROSITE" id="PS50949">
    <property type="entry name" value="HTH_GNTR"/>
    <property type="match status" value="1"/>
</dbReference>
<dbReference type="EMBL" id="JBHMAG010000007">
    <property type="protein sequence ID" value="MFB9751820.1"/>
    <property type="molecule type" value="Genomic_DNA"/>
</dbReference>
<dbReference type="Proteomes" id="UP001589619">
    <property type="component" value="Unassembled WGS sequence"/>
</dbReference>
<organism evidence="9 10">
    <name type="scientific">Paenibacillus hodogayensis</name>
    <dbReference type="NCBI Taxonomy" id="279208"/>
    <lineage>
        <taxon>Bacteria</taxon>
        <taxon>Bacillati</taxon>
        <taxon>Bacillota</taxon>
        <taxon>Bacilli</taxon>
        <taxon>Bacillales</taxon>
        <taxon>Paenibacillaceae</taxon>
        <taxon>Paenibacillus</taxon>
    </lineage>
</organism>
<gene>
    <name evidence="9" type="ORF">ACFFNY_09570</name>
</gene>
<dbReference type="Gene3D" id="3.90.1150.10">
    <property type="entry name" value="Aspartate Aminotransferase, domain 1"/>
    <property type="match status" value="1"/>
</dbReference>
<dbReference type="InterPro" id="IPR004839">
    <property type="entry name" value="Aminotransferase_I/II_large"/>
</dbReference>
<keyword evidence="5" id="KW-0805">Transcription regulation</keyword>
<feature type="domain" description="HTH gntR-type" evidence="8">
    <location>
        <begin position="10"/>
        <end position="78"/>
    </location>
</feature>
<evidence type="ECO:0000313" key="10">
    <source>
        <dbReference type="Proteomes" id="UP001589619"/>
    </source>
</evidence>
<keyword evidence="3 9" id="KW-0808">Transferase</keyword>
<dbReference type="CDD" id="cd07377">
    <property type="entry name" value="WHTH_GntR"/>
    <property type="match status" value="1"/>
</dbReference>
<dbReference type="Gene3D" id="3.40.640.10">
    <property type="entry name" value="Type I PLP-dependent aspartate aminotransferase-like (Major domain)"/>
    <property type="match status" value="1"/>
</dbReference>
<comment type="similarity">
    <text evidence="2">In the C-terminal section; belongs to the class-I pyridoxal-phosphate-dependent aminotransferase family.</text>
</comment>
<evidence type="ECO:0000256" key="4">
    <source>
        <dbReference type="ARBA" id="ARBA00022898"/>
    </source>
</evidence>
<dbReference type="Gene3D" id="1.10.10.10">
    <property type="entry name" value="Winged helix-like DNA-binding domain superfamily/Winged helix DNA-binding domain"/>
    <property type="match status" value="1"/>
</dbReference>
<evidence type="ECO:0000256" key="1">
    <source>
        <dbReference type="ARBA" id="ARBA00001933"/>
    </source>
</evidence>
<keyword evidence="3 9" id="KW-0032">Aminotransferase</keyword>
<comment type="cofactor">
    <cofactor evidence="1">
        <name>pyridoxal 5'-phosphate</name>
        <dbReference type="ChEBI" id="CHEBI:597326"/>
    </cofactor>
</comment>
<evidence type="ECO:0000256" key="7">
    <source>
        <dbReference type="ARBA" id="ARBA00023163"/>
    </source>
</evidence>
<name>A0ABV5VUK7_9BACL</name>
<dbReference type="Pfam" id="PF00155">
    <property type="entry name" value="Aminotran_1_2"/>
    <property type="match status" value="1"/>
</dbReference>
<proteinExistence type="inferred from homology"/>
<dbReference type="InterPro" id="IPR036390">
    <property type="entry name" value="WH_DNA-bd_sf"/>
</dbReference>
<keyword evidence="7" id="KW-0804">Transcription</keyword>
<dbReference type="InterPro" id="IPR051446">
    <property type="entry name" value="HTH_trans_reg/aminotransferase"/>
</dbReference>
<evidence type="ECO:0000256" key="6">
    <source>
        <dbReference type="ARBA" id="ARBA00023125"/>
    </source>
</evidence>
<dbReference type="CDD" id="cd00609">
    <property type="entry name" value="AAT_like"/>
    <property type="match status" value="1"/>
</dbReference>
<accession>A0ABV5VUK7</accession>
<comment type="caution">
    <text evidence="9">The sequence shown here is derived from an EMBL/GenBank/DDBJ whole genome shotgun (WGS) entry which is preliminary data.</text>
</comment>
<keyword evidence="10" id="KW-1185">Reference proteome</keyword>
<dbReference type="Pfam" id="PF00392">
    <property type="entry name" value="GntR"/>
    <property type="match status" value="1"/>
</dbReference>
<dbReference type="GO" id="GO:0008483">
    <property type="term" value="F:transaminase activity"/>
    <property type="evidence" value="ECO:0007669"/>
    <property type="project" value="UniProtKB-KW"/>
</dbReference>
<dbReference type="PANTHER" id="PTHR46577:SF2">
    <property type="entry name" value="TRANSCRIPTIONAL REGULATORY PROTEIN"/>
    <property type="match status" value="1"/>
</dbReference>
<dbReference type="InterPro" id="IPR000524">
    <property type="entry name" value="Tscrpt_reg_HTH_GntR"/>
</dbReference>
<dbReference type="InterPro" id="IPR015421">
    <property type="entry name" value="PyrdxlP-dep_Trfase_major"/>
</dbReference>
<dbReference type="PRINTS" id="PR00035">
    <property type="entry name" value="HTHGNTR"/>
</dbReference>
<keyword evidence="6" id="KW-0238">DNA-binding</keyword>
<dbReference type="InterPro" id="IPR015422">
    <property type="entry name" value="PyrdxlP-dep_Trfase_small"/>
</dbReference>
<keyword evidence="4" id="KW-0663">Pyridoxal phosphate</keyword>
<evidence type="ECO:0000259" key="8">
    <source>
        <dbReference type="PROSITE" id="PS50949"/>
    </source>
</evidence>
<protein>
    <submittedName>
        <fullName evidence="9">PLP-dependent aminotransferase family protein</fullName>
    </submittedName>
</protein>
<evidence type="ECO:0000256" key="2">
    <source>
        <dbReference type="ARBA" id="ARBA00005384"/>
    </source>
</evidence>
<dbReference type="RefSeq" id="WP_344912720.1">
    <property type="nucleotide sequence ID" value="NZ_BAAAYO010000010.1"/>
</dbReference>
<evidence type="ECO:0000313" key="9">
    <source>
        <dbReference type="EMBL" id="MFB9751820.1"/>
    </source>
</evidence>
<dbReference type="InterPro" id="IPR015424">
    <property type="entry name" value="PyrdxlP-dep_Trfase"/>
</dbReference>
<sequence>MWKPDRSSSVALFQQIADEIERRIACGEFPPGSALPSERKLAEQAGVNRSTVMQAYAELRSAGIIESATGSGTRVSNFRLGPRENAPNWRNYLESGTFMPNLPTMRRIRSELRKDAPLIDFASGELSPDLFPRQAVQQLLRDTPFTPELGYDDPQGYSPLRQALVGLLKDKLNVNVTESSILITSGSQQSLYLIAQCLLSPGDAIAVEDPSYCYSLPMFRSAGLRVFRLPVDPERGVDPDNIEALHREHRLRMIFVNPGFQNPTGTVLQAERQLRLLQVAAQWGIPIVEDDPFSLTAFDGTPPRPLKSLDTNGQVLYIGSLSKIAASGFRIGWLAAPGSVISRLADARQQMDFGLSVIPQWTAAEFVRSGYLHSHLERLQTALFHKMHRLASALREHLPGLVSFRLPDGGLNLWCKLDPGIDPDKLLEEAVKRGVIYVPGTVFGSERGWIRLSYARPAAEQIEPGVRLLAEAVRSL</sequence>
<dbReference type="SMART" id="SM00345">
    <property type="entry name" value="HTH_GNTR"/>
    <property type="match status" value="1"/>
</dbReference>
<dbReference type="SUPFAM" id="SSF53383">
    <property type="entry name" value="PLP-dependent transferases"/>
    <property type="match status" value="1"/>
</dbReference>
<dbReference type="SUPFAM" id="SSF46785">
    <property type="entry name" value="Winged helix' DNA-binding domain"/>
    <property type="match status" value="1"/>
</dbReference>
<evidence type="ECO:0000256" key="3">
    <source>
        <dbReference type="ARBA" id="ARBA00022576"/>
    </source>
</evidence>
<evidence type="ECO:0000256" key="5">
    <source>
        <dbReference type="ARBA" id="ARBA00023015"/>
    </source>
</evidence>
<dbReference type="PANTHER" id="PTHR46577">
    <property type="entry name" value="HTH-TYPE TRANSCRIPTIONAL REGULATORY PROTEIN GABR"/>
    <property type="match status" value="1"/>
</dbReference>